<feature type="compositionally biased region" description="Polar residues" evidence="1">
    <location>
        <begin position="93"/>
        <end position="120"/>
    </location>
</feature>
<dbReference type="InterPro" id="IPR036063">
    <property type="entry name" value="Smr_dom_sf"/>
</dbReference>
<keyword evidence="4" id="KW-1185">Reference proteome</keyword>
<dbReference type="PROSITE" id="PS50828">
    <property type="entry name" value="SMR"/>
    <property type="match status" value="1"/>
</dbReference>
<dbReference type="InterPro" id="IPR052772">
    <property type="entry name" value="Endo/PolyKinase_Domain-Protein"/>
</dbReference>
<gene>
    <name evidence="3" type="ORF">KHLLAP_LOCUS5742</name>
</gene>
<protein>
    <submittedName>
        <fullName evidence="3">Uu.00g126680.m01.CDS01</fullName>
    </submittedName>
</protein>
<dbReference type="GO" id="GO:0004519">
    <property type="term" value="F:endonuclease activity"/>
    <property type="evidence" value="ECO:0007669"/>
    <property type="project" value="TreeGrafter"/>
</dbReference>
<dbReference type="PANTHER" id="PTHR46535:SF1">
    <property type="entry name" value="NEDD4-BINDING PROTEIN 2"/>
    <property type="match status" value="1"/>
</dbReference>
<evidence type="ECO:0000256" key="1">
    <source>
        <dbReference type="SAM" id="MobiDB-lite"/>
    </source>
</evidence>
<dbReference type="PANTHER" id="PTHR46535">
    <property type="entry name" value="NEDD4-BINDING PROTEIN 2"/>
    <property type="match status" value="1"/>
</dbReference>
<dbReference type="InterPro" id="IPR002625">
    <property type="entry name" value="Smr_dom"/>
</dbReference>
<proteinExistence type="predicted"/>
<dbReference type="GO" id="GO:0005634">
    <property type="term" value="C:nucleus"/>
    <property type="evidence" value="ECO:0007669"/>
    <property type="project" value="TreeGrafter"/>
</dbReference>
<organism evidence="3 4">
    <name type="scientific">Anthostomella pinea</name>
    <dbReference type="NCBI Taxonomy" id="933095"/>
    <lineage>
        <taxon>Eukaryota</taxon>
        <taxon>Fungi</taxon>
        <taxon>Dikarya</taxon>
        <taxon>Ascomycota</taxon>
        <taxon>Pezizomycotina</taxon>
        <taxon>Sordariomycetes</taxon>
        <taxon>Xylariomycetidae</taxon>
        <taxon>Xylariales</taxon>
        <taxon>Xylariaceae</taxon>
        <taxon>Anthostomella</taxon>
    </lineage>
</organism>
<feature type="region of interest" description="Disordered" evidence="1">
    <location>
        <begin position="79"/>
        <end position="120"/>
    </location>
</feature>
<feature type="domain" description="Smr" evidence="2">
    <location>
        <begin position="467"/>
        <end position="550"/>
    </location>
</feature>
<feature type="compositionally biased region" description="Polar residues" evidence="1">
    <location>
        <begin position="214"/>
        <end position="223"/>
    </location>
</feature>
<name>A0AAI8VJ28_9PEZI</name>
<dbReference type="AlphaFoldDB" id="A0AAI8VJ28"/>
<feature type="compositionally biased region" description="Basic residues" evidence="1">
    <location>
        <begin position="200"/>
        <end position="212"/>
    </location>
</feature>
<dbReference type="CDD" id="cd14279">
    <property type="entry name" value="CUE"/>
    <property type="match status" value="1"/>
</dbReference>
<evidence type="ECO:0000313" key="3">
    <source>
        <dbReference type="EMBL" id="CAJ2505274.1"/>
    </source>
</evidence>
<dbReference type="Pfam" id="PF26286">
    <property type="entry name" value="UBA_10"/>
    <property type="match status" value="1"/>
</dbReference>
<dbReference type="EMBL" id="CAUWAG010000007">
    <property type="protein sequence ID" value="CAJ2505274.1"/>
    <property type="molecule type" value="Genomic_DNA"/>
</dbReference>
<sequence>MAEFAKKWTDELCSLLDEATILSISSDYDLQDPQEFAAARDVLLAISKDVVAEEATGFNPSGVGLDGLVDIDKSNQGASEAAHAADSDIKSSDGFTTTTESSQPKSHVSAASSKTSTQESPGNIRVVVFDGLSDEEKERQLCAMFVSLKPIDVRLALQKCKGDASFAIDELLNLQWLEQAGQRPKGIDGFYVSDDDVPNRKKKGRKKKRKGSKALNTRSSDSVEASEADNRRNEKENADNVAFVSDRFKLSESESTSIYERNNASLGAAIVEILDNYIAVGLQPSSFEQLPEVQELANKVSWVPHEYFAPIFEITPSHQAALDVVNMLADYFEKPAYLKYDVSYSLVASASDLEPLPATPPPAGLSSPKQFPKSTFARPSLQLGPQAWARPSTSESPTASAAAIAAYRNHSFTSASSAFRKGRSDPLFRQAAAYYAERGREQAASHHQATSVEASYLVDRSSTRDSIDLHGVTVQDGTDIAIDRVWRWYDGLGEERVRKARDGFTVVTGLGRHSTDGKSRLRINVFKALVADGWKVEVMTGSYLVTGRRR</sequence>
<feature type="region of interest" description="Disordered" evidence="1">
    <location>
        <begin position="187"/>
        <end position="236"/>
    </location>
</feature>
<dbReference type="InterPro" id="IPR058864">
    <property type="entry name" value="UBA_10"/>
</dbReference>
<comment type="caution">
    <text evidence="3">The sequence shown here is derived from an EMBL/GenBank/DDBJ whole genome shotgun (WGS) entry which is preliminary data.</text>
</comment>
<dbReference type="SUPFAM" id="SSF160443">
    <property type="entry name" value="SMR domain-like"/>
    <property type="match status" value="1"/>
</dbReference>
<dbReference type="Proteomes" id="UP001295740">
    <property type="component" value="Unassembled WGS sequence"/>
</dbReference>
<evidence type="ECO:0000313" key="4">
    <source>
        <dbReference type="Proteomes" id="UP001295740"/>
    </source>
</evidence>
<evidence type="ECO:0000259" key="2">
    <source>
        <dbReference type="PROSITE" id="PS50828"/>
    </source>
</evidence>
<reference evidence="3" key="1">
    <citation type="submission" date="2023-10" db="EMBL/GenBank/DDBJ databases">
        <authorList>
            <person name="Hackl T."/>
        </authorList>
    </citation>
    <scope>NUCLEOTIDE SEQUENCE</scope>
</reference>
<dbReference type="Gene3D" id="3.30.1370.110">
    <property type="match status" value="1"/>
</dbReference>
<accession>A0AAI8VJ28</accession>